<reference evidence="3 4" key="1">
    <citation type="journal article" date="2016" name="Nat. Commun.">
        <title>Thousands of microbial genomes shed light on interconnected biogeochemical processes in an aquifer system.</title>
        <authorList>
            <person name="Anantharaman K."/>
            <person name="Brown C.T."/>
            <person name="Hug L.A."/>
            <person name="Sharon I."/>
            <person name="Castelle C.J."/>
            <person name="Probst A.J."/>
            <person name="Thomas B.C."/>
            <person name="Singh A."/>
            <person name="Wilkins M.J."/>
            <person name="Karaoz U."/>
            <person name="Brodie E.L."/>
            <person name="Williams K.H."/>
            <person name="Hubbard S.S."/>
            <person name="Banfield J.F."/>
        </authorList>
    </citation>
    <scope>NUCLEOTIDE SEQUENCE [LARGE SCALE GENOMIC DNA]</scope>
</reference>
<feature type="transmembrane region" description="Helical" evidence="1">
    <location>
        <begin position="58"/>
        <end position="78"/>
    </location>
</feature>
<dbReference type="InterPro" id="IPR043728">
    <property type="entry name" value="DUF5671"/>
</dbReference>
<sequence length="356" mass="40603">MDKENFIKITPKDVFTHLLGFAALYVSIVSLITLLFQYINALFPDPLNFYYQGILNQIRWSTSALLVVFSVYLVISWLLEKDFRKEPAKRKLKFRGWLVYLTLFIAAITIIVDLITLIYNFYSGELTVKFALKVLTVMVVAVGVFGYYFWDLKREAKEKSKKLKMIAWLVSFVVIISVVAGFFIVGSPAAQRQVRFDEQRKSDLQILQGQIVNYWIQKERLPASLDDLKDSISGFSPPKDPESFADYEYNIITPLSFELCAAFKTVSRDSSKAQLRAVGPVSYPDSLGPYGENWSHDQGRVCFSRTIDPELYKQPEKAERLNYGGSTSIVVNLYEDCPCRDAVMRLGLTFLLGMVG</sequence>
<protein>
    <recommendedName>
        <fullName evidence="2">DUF5671 domain-containing protein</fullName>
    </recommendedName>
</protein>
<gene>
    <name evidence="3" type="ORF">A3J64_01670</name>
</gene>
<proteinExistence type="predicted"/>
<dbReference type="EMBL" id="MHNB01000008">
    <property type="protein sequence ID" value="OGZ37401.1"/>
    <property type="molecule type" value="Genomic_DNA"/>
</dbReference>
<feature type="transmembrane region" description="Helical" evidence="1">
    <location>
        <begin position="130"/>
        <end position="150"/>
    </location>
</feature>
<name>A0A1G2FIQ4_9BACT</name>
<dbReference type="AlphaFoldDB" id="A0A1G2FIQ4"/>
<dbReference type="Proteomes" id="UP000177061">
    <property type="component" value="Unassembled WGS sequence"/>
</dbReference>
<feature type="transmembrane region" description="Helical" evidence="1">
    <location>
        <begin position="166"/>
        <end position="185"/>
    </location>
</feature>
<organism evidence="3 4">
    <name type="scientific">Candidatus Portnoybacteria bacterium RIFCSPHIGHO2_12_FULL_38_9</name>
    <dbReference type="NCBI Taxonomy" id="1801997"/>
    <lineage>
        <taxon>Bacteria</taxon>
        <taxon>Candidatus Portnoyibacteriota</taxon>
    </lineage>
</organism>
<keyword evidence="1" id="KW-0812">Transmembrane</keyword>
<keyword evidence="1" id="KW-1133">Transmembrane helix</keyword>
<feature type="transmembrane region" description="Helical" evidence="1">
    <location>
        <begin position="98"/>
        <end position="118"/>
    </location>
</feature>
<keyword evidence="1" id="KW-0472">Membrane</keyword>
<evidence type="ECO:0000259" key="2">
    <source>
        <dbReference type="Pfam" id="PF18920"/>
    </source>
</evidence>
<dbReference type="STRING" id="1801997.A3J64_01670"/>
<feature type="domain" description="DUF5671" evidence="2">
    <location>
        <begin position="13"/>
        <end position="147"/>
    </location>
</feature>
<comment type="caution">
    <text evidence="3">The sequence shown here is derived from an EMBL/GenBank/DDBJ whole genome shotgun (WGS) entry which is preliminary data.</text>
</comment>
<evidence type="ECO:0000313" key="3">
    <source>
        <dbReference type="EMBL" id="OGZ37401.1"/>
    </source>
</evidence>
<feature type="transmembrane region" description="Helical" evidence="1">
    <location>
        <begin position="18"/>
        <end position="38"/>
    </location>
</feature>
<evidence type="ECO:0000256" key="1">
    <source>
        <dbReference type="SAM" id="Phobius"/>
    </source>
</evidence>
<evidence type="ECO:0000313" key="4">
    <source>
        <dbReference type="Proteomes" id="UP000177061"/>
    </source>
</evidence>
<dbReference type="Pfam" id="PF18920">
    <property type="entry name" value="DUF5671"/>
    <property type="match status" value="1"/>
</dbReference>
<accession>A0A1G2FIQ4</accession>